<proteinExistence type="predicted"/>
<dbReference type="Pfam" id="PF03982">
    <property type="entry name" value="DAGAT"/>
    <property type="match status" value="1"/>
</dbReference>
<accession>A0ABT9B1V3</accession>
<reference evidence="3 4" key="1">
    <citation type="submission" date="2023-07" db="EMBL/GenBank/DDBJ databases">
        <title>Nocardioides sp. nov WY-20 isolated from soil.</title>
        <authorList>
            <person name="Liu B."/>
            <person name="Wan Y."/>
        </authorList>
    </citation>
    <scope>NUCLEOTIDE SEQUENCE [LARGE SCALE GENOMIC DNA]</scope>
    <source>
        <strain evidence="3 4">WY-20</strain>
    </source>
</reference>
<evidence type="ECO:0000256" key="1">
    <source>
        <dbReference type="ARBA" id="ARBA00022679"/>
    </source>
</evidence>
<keyword evidence="4" id="KW-1185">Reference proteome</keyword>
<name>A0ABT9B1V3_9ACTN</name>
<dbReference type="EMBL" id="JAUQTA010000001">
    <property type="protein sequence ID" value="MDO7867256.1"/>
    <property type="molecule type" value="Genomic_DNA"/>
</dbReference>
<keyword evidence="1" id="KW-0808">Transferase</keyword>
<comment type="caution">
    <text evidence="3">The sequence shown here is derived from an EMBL/GenBank/DDBJ whole genome shotgun (WGS) entry which is preliminary data.</text>
</comment>
<dbReference type="PANTHER" id="PTHR22753:SF14">
    <property type="entry name" value="MONOACYLGLYCEROL_DIACYLGLYCEROL O-ACYLTRANSFERASE"/>
    <property type="match status" value="1"/>
</dbReference>
<evidence type="ECO:0000313" key="4">
    <source>
        <dbReference type="Proteomes" id="UP001233314"/>
    </source>
</evidence>
<dbReference type="GO" id="GO:0016746">
    <property type="term" value="F:acyltransferase activity"/>
    <property type="evidence" value="ECO:0007669"/>
    <property type="project" value="UniProtKB-KW"/>
</dbReference>
<gene>
    <name evidence="3" type="ORF">Q5722_02635</name>
</gene>
<evidence type="ECO:0000256" key="2">
    <source>
        <dbReference type="ARBA" id="ARBA00023315"/>
    </source>
</evidence>
<protein>
    <submittedName>
        <fullName evidence="3">1-acyl-sn-glycerol-3-phosphate acyltransferase</fullName>
    </submittedName>
</protein>
<dbReference type="RefSeq" id="WP_305026661.1">
    <property type="nucleotide sequence ID" value="NZ_JAUQTA010000001.1"/>
</dbReference>
<organism evidence="3 4">
    <name type="scientific">Nocardioides jiangxiensis</name>
    <dbReference type="NCBI Taxonomy" id="3064524"/>
    <lineage>
        <taxon>Bacteria</taxon>
        <taxon>Bacillati</taxon>
        <taxon>Actinomycetota</taxon>
        <taxon>Actinomycetes</taxon>
        <taxon>Propionibacteriales</taxon>
        <taxon>Nocardioidaceae</taxon>
        <taxon>Nocardioides</taxon>
    </lineage>
</organism>
<dbReference type="Proteomes" id="UP001233314">
    <property type="component" value="Unassembled WGS sequence"/>
</dbReference>
<dbReference type="PANTHER" id="PTHR22753">
    <property type="entry name" value="TRANSMEMBRANE PROTEIN 68"/>
    <property type="match status" value="1"/>
</dbReference>
<keyword evidence="2 3" id="KW-0012">Acyltransferase</keyword>
<sequence length="255" mass="27479">MTDPTPAWAQTTRESAEAWIAAYHRHEFVVDAPFPDEPSLVVGNHGFGGVFDLNVIAMSRTLGHVTDRPLTYLVHQIAWKMGFGWLVEPLGCLPASAGNAATGFDAEHHVVVFPGGDVEAAKPFQRRNEIVFGGRSGFARLAMERGVPIVPVVTAGAGESLLVLSDGQGLAARLGMPKWLRVKALPVSLTFPWGLNVGVAGMAPYLPLPSKLVTAVLPAMRPHPDEDAAAFAERVQQAMQQRMDDLVADRRFLLG</sequence>
<dbReference type="InterPro" id="IPR007130">
    <property type="entry name" value="DAGAT"/>
</dbReference>
<evidence type="ECO:0000313" key="3">
    <source>
        <dbReference type="EMBL" id="MDO7867256.1"/>
    </source>
</evidence>